<dbReference type="NCBIfam" id="TIGR00084">
    <property type="entry name" value="ruvA"/>
    <property type="match status" value="1"/>
</dbReference>
<evidence type="ECO:0000256" key="1">
    <source>
        <dbReference type="ARBA" id="ARBA00022490"/>
    </source>
</evidence>
<dbReference type="InterPro" id="IPR036267">
    <property type="entry name" value="RuvA_C_sf"/>
</dbReference>
<organism evidence="9 10">
    <name type="scientific">Peptostreptococcus canis</name>
    <dbReference type="NCBI Taxonomy" id="1159213"/>
    <lineage>
        <taxon>Bacteria</taxon>
        <taxon>Bacillati</taxon>
        <taxon>Bacillota</taxon>
        <taxon>Clostridia</taxon>
        <taxon>Peptostreptococcales</taxon>
        <taxon>Peptostreptococcaceae</taxon>
        <taxon>Peptostreptococcus</taxon>
    </lineage>
</organism>
<gene>
    <name evidence="6 9" type="primary">ruvA</name>
    <name evidence="9" type="ORF">HLB29_04905</name>
</gene>
<evidence type="ECO:0000313" key="10">
    <source>
        <dbReference type="Proteomes" id="UP000713904"/>
    </source>
</evidence>
<evidence type="ECO:0000256" key="2">
    <source>
        <dbReference type="ARBA" id="ARBA00022763"/>
    </source>
</evidence>
<keyword evidence="10" id="KW-1185">Reference proteome</keyword>
<dbReference type="InterPro" id="IPR012340">
    <property type="entry name" value="NA-bd_OB-fold"/>
</dbReference>
<comment type="subcellular location">
    <subcellularLocation>
        <location evidence="6">Cytoplasm</location>
    </subcellularLocation>
</comment>
<comment type="domain">
    <text evidence="6">Has three domains with a flexible linker between the domains II and III and assumes an 'L' shape. Domain III is highly mobile and contacts RuvB.</text>
</comment>
<keyword evidence="5 6" id="KW-0234">DNA repair</keyword>
<dbReference type="Gene3D" id="2.40.50.140">
    <property type="entry name" value="Nucleic acid-binding proteins"/>
    <property type="match status" value="1"/>
</dbReference>
<dbReference type="RefSeq" id="WP_185624029.1">
    <property type="nucleotide sequence ID" value="NZ_JABGBW010000002.1"/>
</dbReference>
<keyword evidence="2 6" id="KW-0227">DNA damage</keyword>
<accession>A0ABR6TKT1</accession>
<feature type="domain" description="Holliday junction DNA helicase RuvA C-terminal" evidence="8">
    <location>
        <begin position="157"/>
        <end position="197"/>
    </location>
</feature>
<dbReference type="InterPro" id="IPR011114">
    <property type="entry name" value="RuvA_C"/>
</dbReference>
<dbReference type="InterPro" id="IPR010994">
    <property type="entry name" value="RuvA_2-like"/>
</dbReference>
<evidence type="ECO:0000256" key="3">
    <source>
        <dbReference type="ARBA" id="ARBA00023125"/>
    </source>
</evidence>
<comment type="subunit">
    <text evidence="6">Homotetramer. Forms an RuvA(8)-RuvB(12)-Holliday junction (HJ) complex. HJ DNA is sandwiched between 2 RuvA tetramers; dsDNA enters through RuvA and exits via RuvB. An RuvB hexamer assembles on each DNA strand where it exits the tetramer. Each RuvB hexamer is contacted by two RuvA subunits (via domain III) on 2 adjacent RuvB subunits; this complex drives branch migration. In the full resolvosome a probable DNA-RuvA(4)-RuvB(12)-RuvC(2) complex forms which resolves the HJ.</text>
</comment>
<protein>
    <recommendedName>
        <fullName evidence="6">Holliday junction branch migration complex subunit RuvA</fullName>
    </recommendedName>
</protein>
<dbReference type="HAMAP" id="MF_00031">
    <property type="entry name" value="DNA_HJ_migration_RuvA"/>
    <property type="match status" value="1"/>
</dbReference>
<dbReference type="SUPFAM" id="SSF47781">
    <property type="entry name" value="RuvA domain 2-like"/>
    <property type="match status" value="1"/>
</dbReference>
<feature type="region of interest" description="Domain III" evidence="6">
    <location>
        <begin position="154"/>
        <end position="204"/>
    </location>
</feature>
<evidence type="ECO:0000256" key="4">
    <source>
        <dbReference type="ARBA" id="ARBA00023172"/>
    </source>
</evidence>
<comment type="caution">
    <text evidence="6">Lacks conserved residue(s) required for the propagation of feature annotation.</text>
</comment>
<evidence type="ECO:0000256" key="6">
    <source>
        <dbReference type="HAMAP-Rule" id="MF_00031"/>
    </source>
</evidence>
<evidence type="ECO:0000256" key="5">
    <source>
        <dbReference type="ARBA" id="ARBA00023204"/>
    </source>
</evidence>
<sequence length="204" mass="22501">MIGYIKGKIEEIGIDYILIENNGIGYKMNVSANTITQIGMGENVKIYSKMIVREDDISLCGFYTKEEQIMFDMLTSVSKIGTKVGLSILSYASPQKLSQYIVSGDIISLSKAPGVGKKTAERMVLELKDKVSKLGFGSDSKVEDDEIIFISNQSDGEAIEALIALGYTKAEAEEAVSFTRQPGMCIEDVVKKALEYIMKTNFKF</sequence>
<dbReference type="Proteomes" id="UP000713904">
    <property type="component" value="Unassembled WGS sequence"/>
</dbReference>
<keyword evidence="1 6" id="KW-0963">Cytoplasm</keyword>
<dbReference type="CDD" id="cd14332">
    <property type="entry name" value="UBA_RuvA_C"/>
    <property type="match status" value="1"/>
</dbReference>
<feature type="region of interest" description="Domain II" evidence="6">
    <location>
        <begin position="64"/>
        <end position="141"/>
    </location>
</feature>
<dbReference type="InterPro" id="IPR013849">
    <property type="entry name" value="DNA_helicase_Holl-junc_RuvA_I"/>
</dbReference>
<comment type="similarity">
    <text evidence="6">Belongs to the RuvA family.</text>
</comment>
<dbReference type="InterPro" id="IPR000085">
    <property type="entry name" value="RuvA"/>
</dbReference>
<keyword evidence="3 6" id="KW-0238">DNA-binding</keyword>
<dbReference type="Pfam" id="PF01330">
    <property type="entry name" value="RuvA_N"/>
    <property type="match status" value="1"/>
</dbReference>
<dbReference type="Gene3D" id="1.10.8.10">
    <property type="entry name" value="DNA helicase RuvA subunit, C-terminal domain"/>
    <property type="match status" value="1"/>
</dbReference>
<dbReference type="SUPFAM" id="SSF50249">
    <property type="entry name" value="Nucleic acid-binding proteins"/>
    <property type="match status" value="1"/>
</dbReference>
<dbReference type="SUPFAM" id="SSF46929">
    <property type="entry name" value="DNA helicase RuvA subunit, C-terminal domain"/>
    <property type="match status" value="1"/>
</dbReference>
<dbReference type="Pfam" id="PF14520">
    <property type="entry name" value="HHH_5"/>
    <property type="match status" value="1"/>
</dbReference>
<evidence type="ECO:0000259" key="7">
    <source>
        <dbReference type="Pfam" id="PF01330"/>
    </source>
</evidence>
<keyword evidence="4 6" id="KW-0233">DNA recombination</keyword>
<comment type="caution">
    <text evidence="9">The sequence shown here is derived from an EMBL/GenBank/DDBJ whole genome shotgun (WGS) entry which is preliminary data.</text>
</comment>
<feature type="domain" description="DNA helicase Holliday junction RuvA type" evidence="7">
    <location>
        <begin position="1"/>
        <end position="59"/>
    </location>
</feature>
<name>A0ABR6TKT1_9FIRM</name>
<proteinExistence type="inferred from homology"/>
<evidence type="ECO:0000259" key="8">
    <source>
        <dbReference type="Pfam" id="PF07499"/>
    </source>
</evidence>
<reference evidence="9 10" key="1">
    <citation type="submission" date="2020-05" db="EMBL/GenBank/DDBJ databases">
        <title>Draft genome of xy-202 and genomic insight in genome of the genus Peptostreptococcus.</title>
        <authorList>
            <person name="Zhang Z."/>
        </authorList>
    </citation>
    <scope>NUCLEOTIDE SEQUENCE [LARGE SCALE GENOMIC DNA]</scope>
    <source>
        <strain evidence="9 10">DSM 27025</strain>
    </source>
</reference>
<dbReference type="EMBL" id="JABGBW010000002">
    <property type="protein sequence ID" value="MBC2576019.1"/>
    <property type="molecule type" value="Genomic_DNA"/>
</dbReference>
<dbReference type="Gene3D" id="1.10.150.20">
    <property type="entry name" value="5' to 3' exonuclease, C-terminal subdomain"/>
    <property type="match status" value="1"/>
</dbReference>
<comment type="function">
    <text evidence="6">The RuvA-RuvB-RuvC complex processes Holliday junction (HJ) DNA during genetic recombination and DNA repair, while the RuvA-RuvB complex plays an important role in the rescue of blocked DNA replication forks via replication fork reversal (RFR). RuvA specifically binds to HJ cruciform DNA, conferring on it an open structure. The RuvB hexamer acts as an ATP-dependent pump, pulling dsDNA into and through the RuvAB complex. HJ branch migration allows RuvC to scan DNA until it finds its consensus sequence, where it cleaves and resolves the cruciform DNA.</text>
</comment>
<evidence type="ECO:0000313" key="9">
    <source>
        <dbReference type="EMBL" id="MBC2576019.1"/>
    </source>
</evidence>
<dbReference type="Pfam" id="PF07499">
    <property type="entry name" value="RuvA_C"/>
    <property type="match status" value="1"/>
</dbReference>